<protein>
    <submittedName>
        <fullName evidence="2">SnoaL-like domain protein</fullName>
    </submittedName>
</protein>
<organism evidence="2 3">
    <name type="scientific">Bifidobacterium scardovii</name>
    <dbReference type="NCBI Taxonomy" id="158787"/>
    <lineage>
        <taxon>Bacteria</taxon>
        <taxon>Bacillati</taxon>
        <taxon>Actinomycetota</taxon>
        <taxon>Actinomycetes</taxon>
        <taxon>Bifidobacteriales</taxon>
        <taxon>Bifidobacteriaceae</taxon>
        <taxon>Bifidobacterium</taxon>
    </lineage>
</organism>
<dbReference type="Pfam" id="PF12680">
    <property type="entry name" value="SnoaL_2"/>
    <property type="match status" value="1"/>
</dbReference>
<accession>A0A087DDY0</accession>
<evidence type="ECO:0000313" key="2">
    <source>
        <dbReference type="EMBL" id="KFI93730.1"/>
    </source>
</evidence>
<reference evidence="2 3" key="1">
    <citation type="submission" date="2014-03" db="EMBL/GenBank/DDBJ databases">
        <title>Genomics of Bifidobacteria.</title>
        <authorList>
            <person name="Ventura M."/>
            <person name="Milani C."/>
            <person name="Lugli G.A."/>
        </authorList>
    </citation>
    <scope>NUCLEOTIDE SEQUENCE [LARGE SCALE GENOMIC DNA]</scope>
    <source>
        <strain evidence="2 3">LMG 21589</strain>
    </source>
</reference>
<dbReference type="SUPFAM" id="SSF54427">
    <property type="entry name" value="NTF2-like"/>
    <property type="match status" value="1"/>
</dbReference>
<evidence type="ECO:0000259" key="1">
    <source>
        <dbReference type="Pfam" id="PF12680"/>
    </source>
</evidence>
<sequence>MRFGAECLALPLMAKVRMPDNGVMSNDAASLIETVLAFYAAENARDWSSYEALVDPDIVYEEYPSGECGRGRDGFIAGVQEMYKGRDATMFTVRSIGADASRGVVHAELECEGRLSVNVFELRDGRIVTEREYLGRGYGHP</sequence>
<dbReference type="AlphaFoldDB" id="A0A087DDY0"/>
<dbReference type="InterPro" id="IPR032710">
    <property type="entry name" value="NTF2-like_dom_sf"/>
</dbReference>
<dbReference type="Gene3D" id="3.10.450.50">
    <property type="match status" value="1"/>
</dbReference>
<evidence type="ECO:0000313" key="3">
    <source>
        <dbReference type="Proteomes" id="UP000029033"/>
    </source>
</evidence>
<dbReference type="InterPro" id="IPR037401">
    <property type="entry name" value="SnoaL-like"/>
</dbReference>
<comment type="caution">
    <text evidence="2">The sequence shown here is derived from an EMBL/GenBank/DDBJ whole genome shotgun (WGS) entry which is preliminary data.</text>
</comment>
<dbReference type="EMBL" id="JGZO01000012">
    <property type="protein sequence ID" value="KFI93730.1"/>
    <property type="molecule type" value="Genomic_DNA"/>
</dbReference>
<dbReference type="Proteomes" id="UP000029033">
    <property type="component" value="Unassembled WGS sequence"/>
</dbReference>
<proteinExistence type="predicted"/>
<name>A0A087DDY0_9BIFI</name>
<feature type="domain" description="SnoaL-like" evidence="1">
    <location>
        <begin position="35"/>
        <end position="128"/>
    </location>
</feature>
<keyword evidence="3" id="KW-1185">Reference proteome</keyword>
<gene>
    <name evidence="2" type="ORF">BSCA_0220</name>
</gene>